<keyword evidence="2" id="KW-0132">Cell division</keyword>
<evidence type="ECO:0000259" key="7">
    <source>
        <dbReference type="Pfam" id="PF12894"/>
    </source>
</evidence>
<keyword evidence="4" id="KW-0833">Ubl conjugation pathway</keyword>
<evidence type="ECO:0000256" key="3">
    <source>
        <dbReference type="ARBA" id="ARBA00022776"/>
    </source>
</evidence>
<dbReference type="GO" id="GO:0051301">
    <property type="term" value="P:cell division"/>
    <property type="evidence" value="ECO:0007669"/>
    <property type="project" value="UniProtKB-KW"/>
</dbReference>
<feature type="domain" description="Anaphase-promoting complex subunit 4 long" evidence="8">
    <location>
        <begin position="283"/>
        <end position="478"/>
    </location>
</feature>
<organism evidence="9 10">
    <name type="scientific">Friedmanniomyces endolithicus</name>
    <dbReference type="NCBI Taxonomy" id="329885"/>
    <lineage>
        <taxon>Eukaryota</taxon>
        <taxon>Fungi</taxon>
        <taxon>Dikarya</taxon>
        <taxon>Ascomycota</taxon>
        <taxon>Pezizomycotina</taxon>
        <taxon>Dothideomycetes</taxon>
        <taxon>Dothideomycetidae</taxon>
        <taxon>Mycosphaerellales</taxon>
        <taxon>Teratosphaeriaceae</taxon>
        <taxon>Friedmanniomyces</taxon>
    </lineage>
</organism>
<comment type="caution">
    <text evidence="9">The sequence shown here is derived from an EMBL/GenBank/DDBJ whole genome shotgun (WGS) entry which is preliminary data.</text>
</comment>
<dbReference type="InterPro" id="IPR024789">
    <property type="entry name" value="APC4"/>
</dbReference>
<evidence type="ECO:0000256" key="6">
    <source>
        <dbReference type="SAM" id="MobiDB-lite"/>
    </source>
</evidence>
<evidence type="ECO:0000256" key="4">
    <source>
        <dbReference type="ARBA" id="ARBA00022786"/>
    </source>
</evidence>
<evidence type="ECO:0000256" key="5">
    <source>
        <dbReference type="ARBA" id="ARBA00023306"/>
    </source>
</evidence>
<dbReference type="InterPro" id="IPR024790">
    <property type="entry name" value="APC4_long_dom"/>
</dbReference>
<feature type="domain" description="Anaphase-promoting complex subunit 4-like WD40" evidence="7">
    <location>
        <begin position="21"/>
        <end position="94"/>
    </location>
</feature>
<sequence>MLLPILSEKRLNHPVAGPELVAYCDPHDLVAIATPAHDVVVYRISGHVAFTVKRRDAEAEVTALAWKGDGGVLGVGWSDGGYGLYAGEGGKLLGRGSVRVELEEGGDGVVGEEVVVVKGFRWMRFAGGGIERNRFGGGFGDDDSEDNLIADGSGVFDDGKRVADSKGSIENLTRSIATLDVTTILPRLSAIPSHGMRSGPDGSRFASQAATDIVFESAKDEGSDGGVDTLVICSSDGKAHVLMDDMVRIGTCEIVGSPLLQASHANSESHSVLSQTADDQCHLNTITLPLNTLGGPLLHVIATNTKRIQNLLSYISQTTLCITHDYTTGLQFPSRLLASIRAELEEKQEGDLVTNLYHLALTGMFSATMKEWLVDIVKETNHKRWDQAVNTMYSNIQQHLFVHLKPALDRLSIATTTLRGYARYHEDSSAFEVPSELFTNMLDGIDSLRIASQELLLMVMNEQREFKAFSKWLRVMIDVGVAGPGTKSGDETETKENPNLEYPLLLKYVEHTMLKSSLARFVEDKSASSEVSELGYARTCEAISILHKMSEHDDELQIKDVQNANALVNLPALTAYLSESVRVALERVTAWQSKMLTPPNSVHIPMDPDTRVLDLQVHVSANADERGQRAVTRILLLPPETRQDLLLYSFPSGSDADSPHESLSEHQPSSYRHRLDVLDAKFHSPNKLLVLGRQHTDSEGAAYLVSEVRVSTDGALTPGPSLHDLSAHRGFLPERMIVGGREGKRVCLLFGNGGKMWVALDLASLGRSSEVDGPGARRENWEDHSEDDQMID</sequence>
<evidence type="ECO:0000256" key="1">
    <source>
        <dbReference type="ARBA" id="ARBA00016067"/>
    </source>
</evidence>
<reference evidence="9" key="1">
    <citation type="submission" date="2021-12" db="EMBL/GenBank/DDBJ databases">
        <title>Black yeast isolated from Biological Soil Crust.</title>
        <authorList>
            <person name="Kurbessoian T."/>
        </authorList>
    </citation>
    <scope>NUCLEOTIDE SEQUENCE</scope>
    <source>
        <strain evidence="9">CCFEE 5208</strain>
    </source>
</reference>
<dbReference type="InterPro" id="IPR024977">
    <property type="entry name" value="Apc4-like_WD40_dom"/>
</dbReference>
<dbReference type="GO" id="GO:0005680">
    <property type="term" value="C:anaphase-promoting complex"/>
    <property type="evidence" value="ECO:0007669"/>
    <property type="project" value="InterPro"/>
</dbReference>
<dbReference type="GO" id="GO:0034399">
    <property type="term" value="C:nuclear periphery"/>
    <property type="evidence" value="ECO:0007669"/>
    <property type="project" value="TreeGrafter"/>
</dbReference>
<evidence type="ECO:0000313" key="9">
    <source>
        <dbReference type="EMBL" id="KAK0326951.1"/>
    </source>
</evidence>
<dbReference type="GO" id="GO:0031145">
    <property type="term" value="P:anaphase-promoting complex-dependent catabolic process"/>
    <property type="evidence" value="ECO:0007669"/>
    <property type="project" value="InterPro"/>
</dbReference>
<keyword evidence="5" id="KW-0131">Cell cycle</keyword>
<dbReference type="Pfam" id="PF12896">
    <property type="entry name" value="ANAPC4"/>
    <property type="match status" value="1"/>
</dbReference>
<dbReference type="GO" id="GO:0070979">
    <property type="term" value="P:protein K11-linked ubiquitination"/>
    <property type="evidence" value="ECO:0007669"/>
    <property type="project" value="TreeGrafter"/>
</dbReference>
<accession>A0AAN6G348</accession>
<dbReference type="EMBL" id="JASUXU010000003">
    <property type="protein sequence ID" value="KAK0326951.1"/>
    <property type="molecule type" value="Genomic_DNA"/>
</dbReference>
<evidence type="ECO:0000259" key="8">
    <source>
        <dbReference type="Pfam" id="PF12896"/>
    </source>
</evidence>
<feature type="region of interest" description="Disordered" evidence="6">
    <location>
        <begin position="650"/>
        <end position="669"/>
    </location>
</feature>
<dbReference type="Pfam" id="PF12894">
    <property type="entry name" value="ANAPC4_WD40"/>
    <property type="match status" value="1"/>
</dbReference>
<keyword evidence="3" id="KW-0498">Mitosis</keyword>
<dbReference type="Proteomes" id="UP001168146">
    <property type="component" value="Unassembled WGS sequence"/>
</dbReference>
<protein>
    <recommendedName>
        <fullName evidence="1">Anaphase-promoting complex subunit 4</fullName>
    </recommendedName>
</protein>
<feature type="region of interest" description="Disordered" evidence="6">
    <location>
        <begin position="767"/>
        <end position="792"/>
    </location>
</feature>
<dbReference type="PANTHER" id="PTHR13260:SF0">
    <property type="entry name" value="ANAPHASE-PROMOTING COMPLEX SUBUNIT 4"/>
    <property type="match status" value="1"/>
</dbReference>
<gene>
    <name evidence="9" type="ORF">LTR82_001711</name>
</gene>
<name>A0AAN6G348_9PEZI</name>
<dbReference type="PANTHER" id="PTHR13260">
    <property type="entry name" value="ANAPHASE PROMOTING COMPLEX SUBUNIT 4 APC4"/>
    <property type="match status" value="1"/>
</dbReference>
<evidence type="ECO:0000256" key="2">
    <source>
        <dbReference type="ARBA" id="ARBA00022618"/>
    </source>
</evidence>
<proteinExistence type="predicted"/>
<evidence type="ECO:0000313" key="10">
    <source>
        <dbReference type="Proteomes" id="UP001168146"/>
    </source>
</evidence>
<dbReference type="AlphaFoldDB" id="A0AAN6G348"/>